<dbReference type="EMBL" id="CZQC01000001">
    <property type="protein sequence ID" value="CUS40018.1"/>
    <property type="molecule type" value="Genomic_DNA"/>
</dbReference>
<gene>
    <name evidence="2" type="ORF">MGWOODY_Tha2089</name>
</gene>
<dbReference type="PANTHER" id="PTHR42103:SF2">
    <property type="entry name" value="AB HYDROLASE-1 DOMAIN-CONTAINING PROTEIN"/>
    <property type="match status" value="1"/>
</dbReference>
<dbReference type="InterPro" id="IPR000073">
    <property type="entry name" value="AB_hydrolase_1"/>
</dbReference>
<dbReference type="AlphaFoldDB" id="A0A160T9J5"/>
<dbReference type="GO" id="GO:0016787">
    <property type="term" value="F:hydrolase activity"/>
    <property type="evidence" value="ECO:0007669"/>
    <property type="project" value="UniProtKB-KW"/>
</dbReference>
<feature type="domain" description="AB hydrolase-1" evidence="1">
    <location>
        <begin position="50"/>
        <end position="154"/>
    </location>
</feature>
<evidence type="ECO:0000313" key="2">
    <source>
        <dbReference type="EMBL" id="CUS40018.1"/>
    </source>
</evidence>
<dbReference type="InterPro" id="IPR029058">
    <property type="entry name" value="AB_hydrolase_fold"/>
</dbReference>
<name>A0A160T9J5_9ZZZZ</name>
<keyword evidence="2" id="KW-0378">Hydrolase</keyword>
<reference evidence="2" key="1">
    <citation type="submission" date="2015-10" db="EMBL/GenBank/DDBJ databases">
        <authorList>
            <person name="Gilbert D.G."/>
        </authorList>
    </citation>
    <scope>NUCLEOTIDE SEQUENCE</scope>
</reference>
<protein>
    <submittedName>
        <fullName evidence="2">Alpha/beta hydrolase</fullName>
    </submittedName>
</protein>
<dbReference type="PANTHER" id="PTHR42103">
    <property type="entry name" value="ALPHA/BETA-HYDROLASES SUPERFAMILY PROTEIN"/>
    <property type="match status" value="1"/>
</dbReference>
<dbReference type="Gene3D" id="3.40.50.1820">
    <property type="entry name" value="alpha/beta hydrolase"/>
    <property type="match status" value="1"/>
</dbReference>
<dbReference type="SUPFAM" id="SSF53474">
    <property type="entry name" value="alpha/beta-Hydrolases"/>
    <property type="match status" value="1"/>
</dbReference>
<accession>A0A160T9J5</accession>
<sequence>MSDEFLVDIRTNTGVLEARSLNLDHDWGVLMCHPHPLFGGTMDNKVVTTVVRAARDAGLNTLRFNFRGVGKSTGVHDDGQGEQDDVLAALKYAKEELGWTKVILAGFSFGAGMACLAAVNKPEWVNGLVLMAPAVHHFDAPMMLPHDFETWVLMGDADEVVPFREVDDWVSRVIPAPHFQIFTDGSHFFHGRLTALKQSFLTIIAELIA</sequence>
<proteinExistence type="predicted"/>
<evidence type="ECO:0000259" key="1">
    <source>
        <dbReference type="Pfam" id="PF00561"/>
    </source>
</evidence>
<dbReference type="Pfam" id="PF00561">
    <property type="entry name" value="Abhydrolase_1"/>
    <property type="match status" value="1"/>
</dbReference>
<organism evidence="2">
    <name type="scientific">hydrothermal vent metagenome</name>
    <dbReference type="NCBI Taxonomy" id="652676"/>
    <lineage>
        <taxon>unclassified sequences</taxon>
        <taxon>metagenomes</taxon>
        <taxon>ecological metagenomes</taxon>
    </lineage>
</organism>